<dbReference type="InterPro" id="IPR051404">
    <property type="entry name" value="TA_system_antitoxin"/>
</dbReference>
<evidence type="ECO:0000259" key="1">
    <source>
        <dbReference type="Pfam" id="PF15919"/>
    </source>
</evidence>
<dbReference type="Pfam" id="PF15919">
    <property type="entry name" value="HicB_lk_antitox"/>
    <property type="match status" value="1"/>
</dbReference>
<protein>
    <recommendedName>
        <fullName evidence="1">HicB-like antitoxin of toxin-antitoxin system domain-containing protein</fullName>
    </recommendedName>
</protein>
<name>A0A1G2C6J3_9BACT</name>
<gene>
    <name evidence="2" type="ORF">A2122_01690</name>
</gene>
<dbReference type="InterPro" id="IPR031807">
    <property type="entry name" value="HicB-like"/>
</dbReference>
<dbReference type="STRING" id="1798644.A2122_01690"/>
<evidence type="ECO:0000313" key="2">
    <source>
        <dbReference type="EMBL" id="OGY96230.1"/>
    </source>
</evidence>
<reference evidence="2 3" key="1">
    <citation type="journal article" date="2016" name="Nat. Commun.">
        <title>Thousands of microbial genomes shed light on interconnected biogeochemical processes in an aquifer system.</title>
        <authorList>
            <person name="Anantharaman K."/>
            <person name="Brown C.T."/>
            <person name="Hug L.A."/>
            <person name="Sharon I."/>
            <person name="Castelle C.J."/>
            <person name="Probst A.J."/>
            <person name="Thomas B.C."/>
            <person name="Singh A."/>
            <person name="Wilkins M.J."/>
            <person name="Karaoz U."/>
            <person name="Brodie E.L."/>
            <person name="Williams K.H."/>
            <person name="Hubbard S.S."/>
            <person name="Banfield J.F."/>
        </authorList>
    </citation>
    <scope>NUCLEOTIDE SEQUENCE [LARGE SCALE GENOMIC DNA]</scope>
</reference>
<dbReference type="InterPro" id="IPR035069">
    <property type="entry name" value="TTHA1013/TTHA0281-like"/>
</dbReference>
<dbReference type="SUPFAM" id="SSF143100">
    <property type="entry name" value="TTHA1013/TTHA0281-like"/>
    <property type="match status" value="1"/>
</dbReference>
<dbReference type="EMBL" id="MHKU01000040">
    <property type="protein sequence ID" value="OGY96230.1"/>
    <property type="molecule type" value="Genomic_DNA"/>
</dbReference>
<accession>A0A1G2C6J3</accession>
<dbReference type="Gene3D" id="3.30.160.250">
    <property type="match status" value="1"/>
</dbReference>
<comment type="caution">
    <text evidence="2">The sequence shown here is derived from an EMBL/GenBank/DDBJ whole genome shotgun (WGS) entry which is preliminary data.</text>
</comment>
<organism evidence="2 3">
    <name type="scientific">Candidatus Liptonbacteria bacterium GWB1_49_6</name>
    <dbReference type="NCBI Taxonomy" id="1798644"/>
    <lineage>
        <taxon>Bacteria</taxon>
        <taxon>Candidatus Liptoniibacteriota</taxon>
    </lineage>
</organism>
<dbReference type="AlphaFoldDB" id="A0A1G2C6J3"/>
<dbReference type="PANTHER" id="PTHR34504:SF4">
    <property type="entry name" value="ANTITOXIN HICB"/>
    <property type="match status" value="1"/>
</dbReference>
<proteinExistence type="predicted"/>
<evidence type="ECO:0000313" key="3">
    <source>
        <dbReference type="Proteomes" id="UP000176648"/>
    </source>
</evidence>
<sequence>MKKTGTAHKIYNYIAIFDPAEEGGFNVSFPAFPGCVTFGKTFEEAKGKAREVLGLWLEELFARRERIPMRKSRPIIDEVEVTVRTR</sequence>
<feature type="domain" description="HicB-like antitoxin of toxin-antitoxin system" evidence="1">
    <location>
        <begin position="13"/>
        <end position="71"/>
    </location>
</feature>
<dbReference type="PANTHER" id="PTHR34504">
    <property type="entry name" value="ANTITOXIN HICB"/>
    <property type="match status" value="1"/>
</dbReference>
<dbReference type="Proteomes" id="UP000176648">
    <property type="component" value="Unassembled WGS sequence"/>
</dbReference>